<organism evidence="3 4">
    <name type="scientific">Meripilus lineatus</name>
    <dbReference type="NCBI Taxonomy" id="2056292"/>
    <lineage>
        <taxon>Eukaryota</taxon>
        <taxon>Fungi</taxon>
        <taxon>Dikarya</taxon>
        <taxon>Basidiomycota</taxon>
        <taxon>Agaricomycotina</taxon>
        <taxon>Agaricomycetes</taxon>
        <taxon>Polyporales</taxon>
        <taxon>Meripilaceae</taxon>
        <taxon>Meripilus</taxon>
    </lineage>
</organism>
<keyword evidence="4" id="KW-1185">Reference proteome</keyword>
<feature type="domain" description="DRBM" evidence="2">
    <location>
        <begin position="149"/>
        <end position="218"/>
    </location>
</feature>
<dbReference type="SUPFAM" id="SSF54768">
    <property type="entry name" value="dsRNA-binding domain-like"/>
    <property type="match status" value="2"/>
</dbReference>
<evidence type="ECO:0000313" key="4">
    <source>
        <dbReference type="Proteomes" id="UP001212997"/>
    </source>
</evidence>
<comment type="caution">
    <text evidence="3">The sequence shown here is derived from an EMBL/GenBank/DDBJ whole genome shotgun (WGS) entry which is preliminary data.</text>
</comment>
<protein>
    <recommendedName>
        <fullName evidence="2">DRBM domain-containing protein</fullName>
    </recommendedName>
</protein>
<dbReference type="EMBL" id="JANAWD010000226">
    <property type="protein sequence ID" value="KAJ3483498.1"/>
    <property type="molecule type" value="Genomic_DNA"/>
</dbReference>
<dbReference type="PROSITE" id="PS50137">
    <property type="entry name" value="DS_RBD"/>
    <property type="match status" value="2"/>
</dbReference>
<dbReference type="AlphaFoldDB" id="A0AAD5V1J7"/>
<proteinExistence type="predicted"/>
<evidence type="ECO:0000313" key="3">
    <source>
        <dbReference type="EMBL" id="KAJ3483498.1"/>
    </source>
</evidence>
<dbReference type="Pfam" id="PF00035">
    <property type="entry name" value="dsrm"/>
    <property type="match status" value="2"/>
</dbReference>
<dbReference type="SMART" id="SM00358">
    <property type="entry name" value="DSRM"/>
    <property type="match status" value="2"/>
</dbReference>
<dbReference type="Proteomes" id="UP001212997">
    <property type="component" value="Unassembled WGS sequence"/>
</dbReference>
<dbReference type="Gene3D" id="3.30.160.20">
    <property type="match status" value="2"/>
</dbReference>
<dbReference type="GO" id="GO:0003723">
    <property type="term" value="F:RNA binding"/>
    <property type="evidence" value="ECO:0007669"/>
    <property type="project" value="UniProtKB-UniRule"/>
</dbReference>
<accession>A0AAD5V1J7</accession>
<feature type="domain" description="DRBM" evidence="2">
    <location>
        <begin position="1"/>
        <end position="67"/>
    </location>
</feature>
<sequence length="219" mass="24776">MELNNYLQTHGGIGRLRWKEEASGPESKRLWTATAFIDGVEHGKGIDSNKRDAKEIASKEALEFLLKPAKMKRLTKRYRMARLFHFSVFIDILADALEVARRDKYSKSWIAETLSSRSSKSSPALIHEQLHLKFRSHRLRFTRKDMADHHRMNLNKFLQVNGGVNRLDWKINSSGPESSQTWIATAKIDGVEYGRGSASSKAAAKEIAAQQALQALVQA</sequence>
<keyword evidence="1" id="KW-0694">RNA-binding</keyword>
<name>A0AAD5V1J7_9APHY</name>
<gene>
    <name evidence="3" type="ORF">NLI96_g6278</name>
</gene>
<evidence type="ECO:0000256" key="1">
    <source>
        <dbReference type="PROSITE-ProRule" id="PRU00266"/>
    </source>
</evidence>
<evidence type="ECO:0000259" key="2">
    <source>
        <dbReference type="PROSITE" id="PS50137"/>
    </source>
</evidence>
<reference evidence="3" key="1">
    <citation type="submission" date="2022-07" db="EMBL/GenBank/DDBJ databases">
        <title>Genome Sequence of Physisporinus lineatus.</title>
        <authorList>
            <person name="Buettner E."/>
        </authorList>
    </citation>
    <scope>NUCLEOTIDE SEQUENCE</scope>
    <source>
        <strain evidence="3">VT162</strain>
    </source>
</reference>
<dbReference type="InterPro" id="IPR014720">
    <property type="entry name" value="dsRBD_dom"/>
</dbReference>